<organism evidence="1 2">
    <name type="scientific">Caenorhabditis auriculariae</name>
    <dbReference type="NCBI Taxonomy" id="2777116"/>
    <lineage>
        <taxon>Eukaryota</taxon>
        <taxon>Metazoa</taxon>
        <taxon>Ecdysozoa</taxon>
        <taxon>Nematoda</taxon>
        <taxon>Chromadorea</taxon>
        <taxon>Rhabditida</taxon>
        <taxon>Rhabditina</taxon>
        <taxon>Rhabditomorpha</taxon>
        <taxon>Rhabditoidea</taxon>
        <taxon>Rhabditidae</taxon>
        <taxon>Peloderinae</taxon>
        <taxon>Caenorhabditis</taxon>
    </lineage>
</organism>
<name>A0A8S1HXB2_9PELO</name>
<feature type="non-terminal residue" evidence="1">
    <location>
        <position position="1"/>
    </location>
</feature>
<keyword evidence="2" id="KW-1185">Reference proteome</keyword>
<dbReference type="Proteomes" id="UP000835052">
    <property type="component" value="Unassembled WGS sequence"/>
</dbReference>
<evidence type="ECO:0000313" key="1">
    <source>
        <dbReference type="EMBL" id="CAD6200277.1"/>
    </source>
</evidence>
<accession>A0A8S1HXB2</accession>
<protein>
    <submittedName>
        <fullName evidence="1">Uncharacterized protein</fullName>
    </submittedName>
</protein>
<reference evidence="1" key="1">
    <citation type="submission" date="2020-10" db="EMBL/GenBank/DDBJ databases">
        <authorList>
            <person name="Kikuchi T."/>
        </authorList>
    </citation>
    <scope>NUCLEOTIDE SEQUENCE</scope>
    <source>
        <strain evidence="1">NKZ352</strain>
    </source>
</reference>
<comment type="caution">
    <text evidence="1">The sequence shown here is derived from an EMBL/GenBank/DDBJ whole genome shotgun (WGS) entry which is preliminary data.</text>
</comment>
<evidence type="ECO:0000313" key="2">
    <source>
        <dbReference type="Proteomes" id="UP000835052"/>
    </source>
</evidence>
<proteinExistence type="predicted"/>
<gene>
    <name evidence="1" type="ORF">CAUJ_LOCUS16174</name>
</gene>
<dbReference type="EMBL" id="CAJGYM010000286">
    <property type="protein sequence ID" value="CAD6200277.1"/>
    <property type="molecule type" value="Genomic_DNA"/>
</dbReference>
<dbReference type="AlphaFoldDB" id="A0A8S1HXB2"/>
<sequence>MRCLKCQTHVCKRHNSYRLITRDRLHKTMWLNDYVIKHYRPTKMSPWMCIC</sequence>
<dbReference type="OrthoDB" id="529367at2759"/>